<name>A0ABV7ZGK9_9DEIO</name>
<keyword evidence="5 6" id="KW-0472">Membrane</keyword>
<feature type="transmembrane region" description="Helical" evidence="6">
    <location>
        <begin position="118"/>
        <end position="138"/>
    </location>
</feature>
<feature type="transmembrane region" description="Helical" evidence="6">
    <location>
        <begin position="32"/>
        <end position="55"/>
    </location>
</feature>
<evidence type="ECO:0000256" key="1">
    <source>
        <dbReference type="ARBA" id="ARBA00004651"/>
    </source>
</evidence>
<feature type="transmembrane region" description="Helical" evidence="6">
    <location>
        <begin position="233"/>
        <end position="256"/>
    </location>
</feature>
<dbReference type="PANTHER" id="PTHR43124">
    <property type="entry name" value="PURINE EFFLUX PUMP PBUE"/>
    <property type="match status" value="1"/>
</dbReference>
<feature type="transmembrane region" description="Helical" evidence="6">
    <location>
        <begin position="144"/>
        <end position="164"/>
    </location>
</feature>
<feature type="domain" description="Major facilitator superfamily (MFS) profile" evidence="7">
    <location>
        <begin position="1"/>
        <end position="378"/>
    </location>
</feature>
<proteinExistence type="predicted"/>
<keyword evidence="9" id="KW-1185">Reference proteome</keyword>
<dbReference type="SUPFAM" id="SSF103473">
    <property type="entry name" value="MFS general substrate transporter"/>
    <property type="match status" value="1"/>
</dbReference>
<evidence type="ECO:0000256" key="4">
    <source>
        <dbReference type="ARBA" id="ARBA00022989"/>
    </source>
</evidence>
<dbReference type="RefSeq" id="WP_322471909.1">
    <property type="nucleotide sequence ID" value="NZ_JBHRZG010000024.1"/>
</dbReference>
<organism evidence="8 9">
    <name type="scientific">Deinococcus rufus</name>
    <dbReference type="NCBI Taxonomy" id="2136097"/>
    <lineage>
        <taxon>Bacteria</taxon>
        <taxon>Thermotogati</taxon>
        <taxon>Deinococcota</taxon>
        <taxon>Deinococci</taxon>
        <taxon>Deinococcales</taxon>
        <taxon>Deinococcaceae</taxon>
        <taxon>Deinococcus</taxon>
    </lineage>
</organism>
<comment type="caution">
    <text evidence="8">The sequence shown here is derived from an EMBL/GenBank/DDBJ whole genome shotgun (WGS) entry which is preliminary data.</text>
</comment>
<keyword evidence="4 6" id="KW-1133">Transmembrane helix</keyword>
<reference evidence="9" key="1">
    <citation type="journal article" date="2019" name="Int. J. Syst. Evol. Microbiol.">
        <title>The Global Catalogue of Microorganisms (GCM) 10K type strain sequencing project: providing services to taxonomists for standard genome sequencing and annotation.</title>
        <authorList>
            <consortium name="The Broad Institute Genomics Platform"/>
            <consortium name="The Broad Institute Genome Sequencing Center for Infectious Disease"/>
            <person name="Wu L."/>
            <person name="Ma J."/>
        </authorList>
    </citation>
    <scope>NUCLEOTIDE SEQUENCE [LARGE SCALE GENOMIC DNA]</scope>
    <source>
        <strain evidence="9">CCTCC AB 2017081</strain>
    </source>
</reference>
<feature type="transmembrane region" description="Helical" evidence="6">
    <location>
        <begin position="324"/>
        <end position="346"/>
    </location>
</feature>
<evidence type="ECO:0000256" key="3">
    <source>
        <dbReference type="ARBA" id="ARBA00022692"/>
    </source>
</evidence>
<dbReference type="EMBL" id="JBHRZG010000024">
    <property type="protein sequence ID" value="MFC3835231.1"/>
    <property type="molecule type" value="Genomic_DNA"/>
</dbReference>
<evidence type="ECO:0000256" key="5">
    <source>
        <dbReference type="ARBA" id="ARBA00023136"/>
    </source>
</evidence>
<keyword evidence="3 6" id="KW-0812">Transmembrane</keyword>
<dbReference type="InterPro" id="IPR020846">
    <property type="entry name" value="MFS_dom"/>
</dbReference>
<evidence type="ECO:0000259" key="7">
    <source>
        <dbReference type="PROSITE" id="PS50850"/>
    </source>
</evidence>
<evidence type="ECO:0000256" key="6">
    <source>
        <dbReference type="SAM" id="Phobius"/>
    </source>
</evidence>
<evidence type="ECO:0000313" key="9">
    <source>
        <dbReference type="Proteomes" id="UP001595803"/>
    </source>
</evidence>
<dbReference type="Proteomes" id="UP001595803">
    <property type="component" value="Unassembled WGS sequence"/>
</dbReference>
<dbReference type="InterPro" id="IPR050189">
    <property type="entry name" value="MFS_Efflux_Transporters"/>
</dbReference>
<gene>
    <name evidence="8" type="ORF">ACFOSB_20410</name>
</gene>
<evidence type="ECO:0000256" key="2">
    <source>
        <dbReference type="ARBA" id="ARBA00022475"/>
    </source>
</evidence>
<feature type="transmembrane region" description="Helical" evidence="6">
    <location>
        <begin position="62"/>
        <end position="81"/>
    </location>
</feature>
<dbReference type="Gene3D" id="1.20.1250.20">
    <property type="entry name" value="MFS general substrate transporter like domains"/>
    <property type="match status" value="2"/>
</dbReference>
<evidence type="ECO:0000313" key="8">
    <source>
        <dbReference type="EMBL" id="MFC3835231.1"/>
    </source>
</evidence>
<keyword evidence="2" id="KW-1003">Cell membrane</keyword>
<dbReference type="PANTHER" id="PTHR43124:SF3">
    <property type="entry name" value="CHLORAMPHENICOL EFFLUX PUMP RV0191"/>
    <property type="match status" value="1"/>
</dbReference>
<feature type="transmembrane region" description="Helical" evidence="6">
    <location>
        <begin position="87"/>
        <end position="106"/>
    </location>
</feature>
<dbReference type="Pfam" id="PF07690">
    <property type="entry name" value="MFS_1"/>
    <property type="match status" value="1"/>
</dbReference>
<protein>
    <submittedName>
        <fullName evidence="8">MFS transporter</fullName>
    </submittedName>
</protein>
<feature type="transmembrane region" description="Helical" evidence="6">
    <location>
        <begin position="276"/>
        <end position="303"/>
    </location>
</feature>
<dbReference type="InterPro" id="IPR036259">
    <property type="entry name" value="MFS_trans_sf"/>
</dbReference>
<sequence length="387" mass="39705">MAVVLCMAPWFSAAAVLPQLRAEWNLSPQAGSWLALAVQLGFVVGAVGSALLNLADRVPSRVLILVGALVAAGANAALLVINDGSLAFVLRGLVGAALALVYPPALRAMSAYFTTGRGVALGVMVGALTLGSASPHLVNGLGGAQWRTVIAVTSVLAVLGGVIASRVGPGPHRSPAPPFRPAQAWQALSARGPALATLGYLGHMWELYAMWTWFALYYSGVLRAAGGTDVTRVSALATFAVVGIGALGCVLGGVLGDRWGRTRVTELSMWLSGASAVALALLVSAPPGVILAVSVFWGFWIIADSAQFSTIVSEVADPAYVGTAMTAQLALGFTLTAVSIALVPALEPRIGWPGIFLLWSVGPLLGAVTMRVLRGTPEAARIAGGRR</sequence>
<dbReference type="PROSITE" id="PS50850">
    <property type="entry name" value="MFS"/>
    <property type="match status" value="1"/>
</dbReference>
<dbReference type="InterPro" id="IPR011701">
    <property type="entry name" value="MFS"/>
</dbReference>
<comment type="subcellular location">
    <subcellularLocation>
        <location evidence="1">Cell membrane</location>
        <topology evidence="1">Multi-pass membrane protein</topology>
    </subcellularLocation>
</comment>
<feature type="transmembrane region" description="Helical" evidence="6">
    <location>
        <begin position="352"/>
        <end position="373"/>
    </location>
</feature>
<accession>A0ABV7ZGK9</accession>